<proteinExistence type="predicted"/>
<dbReference type="InterPro" id="IPR038670">
    <property type="entry name" value="HslJ-like_sf"/>
</dbReference>
<feature type="domain" description="Lysozyme inhibitor LprI-like N-terminal" evidence="6">
    <location>
        <begin position="152"/>
        <end position="230"/>
    </location>
</feature>
<keyword evidence="9" id="KW-1185">Reference proteome</keyword>
<dbReference type="InterPro" id="IPR036328">
    <property type="entry name" value="MliC_sf"/>
</dbReference>
<dbReference type="PANTHER" id="PTHR37549">
    <property type="entry name" value="LIPOPROTEIN LPRI"/>
    <property type="match status" value="1"/>
</dbReference>
<protein>
    <recommendedName>
        <fullName evidence="10">Heat shock protein HslJ</fullName>
    </recommendedName>
</protein>
<keyword evidence="4" id="KW-0449">Lipoprotein</keyword>
<dbReference type="InterPro" id="IPR052755">
    <property type="entry name" value="Lysozyme_Inhibitor_LprI"/>
</dbReference>
<evidence type="ECO:0000259" key="7">
    <source>
        <dbReference type="Pfam" id="PF09864"/>
    </source>
</evidence>
<dbReference type="Pfam" id="PF03724">
    <property type="entry name" value="META"/>
    <property type="match status" value="1"/>
</dbReference>
<dbReference type="PROSITE" id="PS51257">
    <property type="entry name" value="PROKAR_LIPOPROTEIN"/>
    <property type="match status" value="1"/>
</dbReference>
<dbReference type="InterPro" id="IPR018660">
    <property type="entry name" value="MliC"/>
</dbReference>
<name>A0A4R1GV95_9GAMM</name>
<evidence type="ECO:0000259" key="5">
    <source>
        <dbReference type="Pfam" id="PF03724"/>
    </source>
</evidence>
<organism evidence="8 9">
    <name type="scientific">Marinobacterium mangrovicola</name>
    <dbReference type="NCBI Taxonomy" id="1476959"/>
    <lineage>
        <taxon>Bacteria</taxon>
        <taxon>Pseudomonadati</taxon>
        <taxon>Pseudomonadota</taxon>
        <taxon>Gammaproteobacteria</taxon>
        <taxon>Oceanospirillales</taxon>
        <taxon>Oceanospirillaceae</taxon>
        <taxon>Marinobacterium</taxon>
    </lineage>
</organism>
<dbReference type="Gene3D" id="2.40.128.270">
    <property type="match status" value="1"/>
</dbReference>
<dbReference type="SUPFAM" id="SSF141488">
    <property type="entry name" value="YdhA-like"/>
    <property type="match status" value="1"/>
</dbReference>
<dbReference type="InterPro" id="IPR009739">
    <property type="entry name" value="LprI-like_N"/>
</dbReference>
<dbReference type="InterPro" id="IPR005184">
    <property type="entry name" value="DUF306_Meta_HslJ"/>
</dbReference>
<dbReference type="PANTHER" id="PTHR37549:SF1">
    <property type="entry name" value="LIPOPROTEIN LPRI"/>
    <property type="match status" value="1"/>
</dbReference>
<evidence type="ECO:0000256" key="2">
    <source>
        <dbReference type="ARBA" id="ARBA00023136"/>
    </source>
</evidence>
<feature type="domain" description="C-type lysozyme inhibitor" evidence="7">
    <location>
        <begin position="245"/>
        <end position="312"/>
    </location>
</feature>
<gene>
    <name evidence="8" type="ORF">CLV83_0326</name>
</gene>
<comment type="caution">
    <text evidence="8">The sequence shown here is derived from an EMBL/GenBank/DDBJ whole genome shotgun (WGS) entry which is preliminary data.</text>
</comment>
<dbReference type="GO" id="GO:0005576">
    <property type="term" value="C:extracellular region"/>
    <property type="evidence" value="ECO:0007669"/>
    <property type="project" value="TreeGrafter"/>
</dbReference>
<evidence type="ECO:0000256" key="4">
    <source>
        <dbReference type="ARBA" id="ARBA00023288"/>
    </source>
</evidence>
<keyword evidence="3" id="KW-0564">Palmitate</keyword>
<dbReference type="EMBL" id="SMFU01000007">
    <property type="protein sequence ID" value="TCK08252.1"/>
    <property type="molecule type" value="Genomic_DNA"/>
</dbReference>
<evidence type="ECO:0000256" key="3">
    <source>
        <dbReference type="ARBA" id="ARBA00023139"/>
    </source>
</evidence>
<dbReference type="Pfam" id="PF09864">
    <property type="entry name" value="MliC"/>
    <property type="match status" value="1"/>
</dbReference>
<evidence type="ECO:0000313" key="8">
    <source>
        <dbReference type="EMBL" id="TCK08252.1"/>
    </source>
</evidence>
<sequence>MKPGFMVAAVLLATGCSVTPEQGSGTLPALEDKLTGKTWALVEIQFMDDSVYRPREGHSYTLEFTADGQVLVQADCNRGFGTWEHTPPSGITLGPAAVTRRYCGDDSLDGRFLKDLTYIRSYVIRDGDLYLATLADGAILKFKSAVSPSFDCSKAEGSVQTLICTDAELAGLDLRLDELYRKALESFPAEEIPTLKATQRGWIKGRDECWKAENASDCTREEYQRRITELEVRTGSTEVPAPVLYSCHTGTLLTAYFYNETLTPALVLGDGQSQHLLLQAVVASGARYFGQGVEFWTKGEEASYTLVGEEPVQCSKR</sequence>
<evidence type="ECO:0000313" key="9">
    <source>
        <dbReference type="Proteomes" id="UP000294546"/>
    </source>
</evidence>
<evidence type="ECO:0008006" key="10">
    <source>
        <dbReference type="Google" id="ProtNLM"/>
    </source>
</evidence>
<dbReference type="Gene3D" id="2.40.128.200">
    <property type="match status" value="1"/>
</dbReference>
<accession>A0A4R1GV95</accession>
<dbReference type="Proteomes" id="UP000294546">
    <property type="component" value="Unassembled WGS sequence"/>
</dbReference>
<dbReference type="Pfam" id="PF07007">
    <property type="entry name" value="LprI"/>
    <property type="match status" value="1"/>
</dbReference>
<reference evidence="8 9" key="1">
    <citation type="submission" date="2019-03" db="EMBL/GenBank/DDBJ databases">
        <title>Genomic Encyclopedia of Archaeal and Bacterial Type Strains, Phase II (KMG-II): from individual species to whole genera.</title>
        <authorList>
            <person name="Goeker M."/>
        </authorList>
    </citation>
    <scope>NUCLEOTIDE SEQUENCE [LARGE SCALE GENOMIC DNA]</scope>
    <source>
        <strain evidence="8 9">DSM 27697</strain>
    </source>
</reference>
<evidence type="ECO:0000256" key="1">
    <source>
        <dbReference type="ARBA" id="ARBA00022729"/>
    </source>
</evidence>
<dbReference type="RefSeq" id="WP_207894672.1">
    <property type="nucleotide sequence ID" value="NZ_SMFU01000007.1"/>
</dbReference>
<keyword evidence="1" id="KW-0732">Signal</keyword>
<dbReference type="Gene3D" id="1.20.1270.180">
    <property type="match status" value="1"/>
</dbReference>
<dbReference type="AlphaFoldDB" id="A0A4R1GV95"/>
<keyword evidence="2" id="KW-0472">Membrane</keyword>
<feature type="domain" description="DUF306" evidence="5">
    <location>
        <begin position="32"/>
        <end position="143"/>
    </location>
</feature>
<evidence type="ECO:0000259" key="6">
    <source>
        <dbReference type="Pfam" id="PF07007"/>
    </source>
</evidence>